<proteinExistence type="predicted"/>
<organism evidence="1 2">
    <name type="scientific">Portunus trituberculatus</name>
    <name type="common">Swimming crab</name>
    <name type="synonym">Neptunus trituberculatus</name>
    <dbReference type="NCBI Taxonomy" id="210409"/>
    <lineage>
        <taxon>Eukaryota</taxon>
        <taxon>Metazoa</taxon>
        <taxon>Ecdysozoa</taxon>
        <taxon>Arthropoda</taxon>
        <taxon>Crustacea</taxon>
        <taxon>Multicrustacea</taxon>
        <taxon>Malacostraca</taxon>
        <taxon>Eumalacostraca</taxon>
        <taxon>Eucarida</taxon>
        <taxon>Decapoda</taxon>
        <taxon>Pleocyemata</taxon>
        <taxon>Brachyura</taxon>
        <taxon>Eubrachyura</taxon>
        <taxon>Portunoidea</taxon>
        <taxon>Portunidae</taxon>
        <taxon>Portuninae</taxon>
        <taxon>Portunus</taxon>
    </lineage>
</organism>
<gene>
    <name evidence="1" type="ORF">E2C01_004267</name>
</gene>
<name>A0A5B7CTK2_PORTR</name>
<evidence type="ECO:0000313" key="1">
    <source>
        <dbReference type="EMBL" id="MPC11596.1"/>
    </source>
</evidence>
<keyword evidence="2" id="KW-1185">Reference proteome</keyword>
<dbReference type="EMBL" id="VSRR010000172">
    <property type="protein sequence ID" value="MPC11596.1"/>
    <property type="molecule type" value="Genomic_DNA"/>
</dbReference>
<dbReference type="AlphaFoldDB" id="A0A5B7CTK2"/>
<comment type="caution">
    <text evidence="1">The sequence shown here is derived from an EMBL/GenBank/DDBJ whole genome shotgun (WGS) entry which is preliminary data.</text>
</comment>
<evidence type="ECO:0000313" key="2">
    <source>
        <dbReference type="Proteomes" id="UP000324222"/>
    </source>
</evidence>
<dbReference type="Proteomes" id="UP000324222">
    <property type="component" value="Unassembled WGS sequence"/>
</dbReference>
<accession>A0A5B7CTK2</accession>
<protein>
    <submittedName>
        <fullName evidence="1">Uncharacterized protein</fullName>
    </submittedName>
</protein>
<sequence length="102" mass="11293">MDTRKQVGNSSVTFSHLGSLEKGCVFQLDTSSHTLCTSSSAVSKALWAIELSTRSSSCDSRFTTRCLNSSSCVARQWVCCTELQTRQHYGKLRSQANMSFKN</sequence>
<reference evidence="1 2" key="1">
    <citation type="submission" date="2019-05" db="EMBL/GenBank/DDBJ databases">
        <title>Another draft genome of Portunus trituberculatus and its Hox gene families provides insights of decapod evolution.</title>
        <authorList>
            <person name="Jeong J.-H."/>
            <person name="Song I."/>
            <person name="Kim S."/>
            <person name="Choi T."/>
            <person name="Kim D."/>
            <person name="Ryu S."/>
            <person name="Kim W."/>
        </authorList>
    </citation>
    <scope>NUCLEOTIDE SEQUENCE [LARGE SCALE GENOMIC DNA]</scope>
    <source>
        <tissue evidence="1">Muscle</tissue>
    </source>
</reference>